<comment type="caution">
    <text evidence="2">The sequence shown here is derived from an EMBL/GenBank/DDBJ whole genome shotgun (WGS) entry which is preliminary data.</text>
</comment>
<sequence length="156" mass="17963">MDKATSNYSRRNLWSGILFGLGMVAFIDETIFHQLLHWHHFYDKSTTSVGLVSDGLFHAFSWFATIGGLFLFADLRRRKSLVWKRWIGGIYLGAGVFQLYDGIIQHKIMRIHQIRYVDNVIIYDVIWNTIAAGMIVVGVILTIKTNNRQRSKEVAS</sequence>
<feature type="transmembrane region" description="Helical" evidence="1">
    <location>
        <begin position="120"/>
        <end position="143"/>
    </location>
</feature>
<dbReference type="InterPro" id="IPR018719">
    <property type="entry name" value="DUF2243_membrane"/>
</dbReference>
<name>A0A5D4SV16_9BACI</name>
<dbReference type="Pfam" id="PF10002">
    <property type="entry name" value="DUF2243"/>
    <property type="match status" value="1"/>
</dbReference>
<accession>A0A5D4SV16</accession>
<evidence type="ECO:0000256" key="1">
    <source>
        <dbReference type="SAM" id="Phobius"/>
    </source>
</evidence>
<evidence type="ECO:0000313" key="2">
    <source>
        <dbReference type="EMBL" id="TYS67257.1"/>
    </source>
</evidence>
<keyword evidence="1" id="KW-0472">Membrane</keyword>
<feature type="transmembrane region" description="Helical" evidence="1">
    <location>
        <begin position="56"/>
        <end position="75"/>
    </location>
</feature>
<dbReference type="RefSeq" id="WP_010195022.1">
    <property type="nucleotide sequence ID" value="NZ_JBNIKO010000012.1"/>
</dbReference>
<reference evidence="2 3" key="1">
    <citation type="submission" date="2019-08" db="EMBL/GenBank/DDBJ databases">
        <title>Bacillus genomes from the desert of Cuatro Cienegas, Coahuila.</title>
        <authorList>
            <person name="Olmedo-Alvarez G."/>
        </authorList>
    </citation>
    <scope>NUCLEOTIDE SEQUENCE [LARGE SCALE GENOMIC DNA]</scope>
    <source>
        <strain evidence="2 3">CH98b_3T</strain>
    </source>
</reference>
<evidence type="ECO:0000313" key="3">
    <source>
        <dbReference type="Proteomes" id="UP000324517"/>
    </source>
</evidence>
<protein>
    <submittedName>
        <fullName evidence="2">DUF2243 domain-containing protein</fullName>
    </submittedName>
</protein>
<dbReference type="OrthoDB" id="5190099at2"/>
<feature type="transmembrane region" description="Helical" evidence="1">
    <location>
        <begin position="82"/>
        <end position="100"/>
    </location>
</feature>
<gene>
    <name evidence="2" type="ORF">FZC75_19460</name>
</gene>
<keyword evidence="1" id="KW-0812">Transmembrane</keyword>
<dbReference type="EMBL" id="VTET01000013">
    <property type="protein sequence ID" value="TYS67257.1"/>
    <property type="molecule type" value="Genomic_DNA"/>
</dbReference>
<dbReference type="AlphaFoldDB" id="A0A5D4SV16"/>
<organism evidence="2 3">
    <name type="scientific">Sutcliffiella horikoshii</name>
    <dbReference type="NCBI Taxonomy" id="79883"/>
    <lineage>
        <taxon>Bacteria</taxon>
        <taxon>Bacillati</taxon>
        <taxon>Bacillota</taxon>
        <taxon>Bacilli</taxon>
        <taxon>Bacillales</taxon>
        <taxon>Bacillaceae</taxon>
        <taxon>Sutcliffiella</taxon>
    </lineage>
</organism>
<feature type="transmembrane region" description="Helical" evidence="1">
    <location>
        <begin position="12"/>
        <end position="36"/>
    </location>
</feature>
<proteinExistence type="predicted"/>
<keyword evidence="1" id="KW-1133">Transmembrane helix</keyword>
<dbReference type="Proteomes" id="UP000324517">
    <property type="component" value="Unassembled WGS sequence"/>
</dbReference>